<dbReference type="Proteomes" id="UP000244773">
    <property type="component" value="Segment"/>
</dbReference>
<gene>
    <name evidence="1" type="ORF">TetV_522</name>
</gene>
<evidence type="ECO:0000313" key="2">
    <source>
        <dbReference type="Proteomes" id="UP000244773"/>
    </source>
</evidence>
<dbReference type="PANTHER" id="PTHR38657">
    <property type="entry name" value="SLR1343 PROTEIN"/>
    <property type="match status" value="1"/>
</dbReference>
<dbReference type="Gene3D" id="1.10.579.10">
    <property type="entry name" value="DNA Cyclobutane Dipyrimidine Photolyase, subunit A, domain 3"/>
    <property type="match status" value="1"/>
</dbReference>
<evidence type="ECO:0000313" key="1">
    <source>
        <dbReference type="EMBL" id="AUF82604.1"/>
    </source>
</evidence>
<dbReference type="Pfam" id="PF04244">
    <property type="entry name" value="DPRP"/>
    <property type="match status" value="1"/>
</dbReference>
<organism evidence="1">
    <name type="scientific">Tetraselmis virus 1</name>
    <dbReference type="NCBI Taxonomy" id="2060617"/>
    <lineage>
        <taxon>Viruses</taxon>
        <taxon>Varidnaviria</taxon>
        <taxon>Bamfordvirae</taxon>
        <taxon>Nucleocytoviricota</taxon>
        <taxon>Megaviricetes</taxon>
        <taxon>Imitervirales</taxon>
        <taxon>Allomimiviridae</taxon>
        <taxon>Oceanusvirus</taxon>
        <taxon>Oceanusvirus kaneohense</taxon>
    </lineage>
</organism>
<dbReference type="PANTHER" id="PTHR38657:SF1">
    <property type="entry name" value="SLR1343 PROTEIN"/>
    <property type="match status" value="1"/>
</dbReference>
<proteinExistence type="predicted"/>
<dbReference type="Gene3D" id="1.25.40.80">
    <property type="match status" value="1"/>
</dbReference>
<dbReference type="InterPro" id="IPR036134">
    <property type="entry name" value="Crypto/Photolyase_FAD-like_sf"/>
</dbReference>
<dbReference type="InterPro" id="IPR007357">
    <property type="entry name" value="PhrB-like"/>
</dbReference>
<dbReference type="GO" id="GO:0016829">
    <property type="term" value="F:lyase activity"/>
    <property type="evidence" value="ECO:0007669"/>
    <property type="project" value="UniProtKB-KW"/>
</dbReference>
<name>A0A2P0VNX8_9VIRU</name>
<dbReference type="SUPFAM" id="SSF48173">
    <property type="entry name" value="Cryptochrome/photolyase FAD-binding domain"/>
    <property type="match status" value="1"/>
</dbReference>
<keyword evidence="1" id="KW-0456">Lyase</keyword>
<keyword evidence="2" id="KW-1185">Reference proteome</keyword>
<dbReference type="InterPro" id="IPR052551">
    <property type="entry name" value="UV-DNA_repair_photolyase"/>
</dbReference>
<dbReference type="EMBL" id="KY322437">
    <property type="protein sequence ID" value="AUF82604.1"/>
    <property type="molecule type" value="Genomic_DNA"/>
</dbReference>
<reference evidence="1" key="1">
    <citation type="journal article" date="2018" name="Virology">
        <title>A giant virus infecting green algae encodes key fermentation genes.</title>
        <authorList>
            <person name="Schvarcz C.R."/>
            <person name="Steward G.F."/>
        </authorList>
    </citation>
    <scope>NUCLEOTIDE SEQUENCE [LARGE SCALE GENOMIC DNA]</scope>
</reference>
<accession>A0A2P0VNX8</accession>
<sequence length="432" mass="50877">MHVIFMHQLFKDPPAGSKIVIEPILFTGPDGKFKIHKAKIAYLYSCMYKYSELYKLEVLSVEELIQLNPSEILITDPLDRYIEKKWKKLFKSKLQINRQHPGFILNDYKGPLTLRSVDKECRRILGVLEGVPSHDENNRNPPDSEMKHYAPKKYRLDKHIKKAINVVNNKFATHVGDVHAVRYFPTTRNQALFRLKKYIKERLSEMKYQDAMREGDPWTVHSWISASLNVGLINPEEVVTAVVDSKADMSSKEGFVRQITGWRELMKCHYDRVKRKDTGYPDLPSEWYSGKTGIDPLDDCIIMANQNCYLHHILRLMVCLNIAVLKEFKKESIYKWFMEMVSIDAYDWVMFSNIEIMGKYDGNKVMRKPQISSSKYIKRMSNYAGGENENWRKEWDLMYYTFVENNQERAWFYKNSIGSKRHEELLNPENVI</sequence>
<protein>
    <submittedName>
        <fullName evidence="1">Deoxyribodipyrimidine photolyase-related protein</fullName>
    </submittedName>
</protein>